<gene>
    <name evidence="2" type="ORF">SAMN04244550_02765</name>
</gene>
<accession>A0A1G7NJX3</accession>
<dbReference type="AlphaFoldDB" id="A0A1G7NJX3"/>
<organism evidence="2 3">
    <name type="scientific">Rhodobacter capsulatus</name>
    <name type="common">Rhodopseudomonas capsulata</name>
    <dbReference type="NCBI Taxonomy" id="1061"/>
    <lineage>
        <taxon>Bacteria</taxon>
        <taxon>Pseudomonadati</taxon>
        <taxon>Pseudomonadota</taxon>
        <taxon>Alphaproteobacteria</taxon>
        <taxon>Rhodobacterales</taxon>
        <taxon>Rhodobacter group</taxon>
        <taxon>Rhodobacter</taxon>
    </lineage>
</organism>
<evidence type="ECO:0000256" key="1">
    <source>
        <dbReference type="SAM" id="Phobius"/>
    </source>
</evidence>
<proteinExistence type="predicted"/>
<dbReference type="OrthoDB" id="7689650at2"/>
<keyword evidence="1" id="KW-1133">Transmembrane helix</keyword>
<reference evidence="2 3" key="1">
    <citation type="submission" date="2016-10" db="EMBL/GenBank/DDBJ databases">
        <authorList>
            <person name="de Groot N.N."/>
        </authorList>
    </citation>
    <scope>NUCLEOTIDE SEQUENCE [LARGE SCALE GENOMIC DNA]</scope>
    <source>
        <strain evidence="3">DSM 938 / 37b4</strain>
    </source>
</reference>
<feature type="transmembrane region" description="Helical" evidence="1">
    <location>
        <begin position="105"/>
        <end position="126"/>
    </location>
</feature>
<feature type="transmembrane region" description="Helical" evidence="1">
    <location>
        <begin position="33"/>
        <end position="54"/>
    </location>
</feature>
<dbReference type="EMBL" id="FNAY01000016">
    <property type="protein sequence ID" value="SDF74415.1"/>
    <property type="molecule type" value="Genomic_DNA"/>
</dbReference>
<name>A0A1G7NJX3_RHOCA</name>
<dbReference type="NCBIfam" id="NF038216">
    <property type="entry name" value="ABZJ_00895_fam"/>
    <property type="match status" value="1"/>
</dbReference>
<keyword evidence="1" id="KW-0472">Membrane</keyword>
<dbReference type="InterPro" id="IPR047730">
    <property type="entry name" value="ABZJ_00895-like"/>
</dbReference>
<keyword evidence="1" id="KW-0812">Transmembrane</keyword>
<evidence type="ECO:0000313" key="3">
    <source>
        <dbReference type="Proteomes" id="UP000183812"/>
    </source>
</evidence>
<feature type="transmembrane region" description="Helical" evidence="1">
    <location>
        <begin position="66"/>
        <end position="90"/>
    </location>
</feature>
<dbReference type="Proteomes" id="UP000183812">
    <property type="component" value="Unassembled WGS sequence"/>
</dbReference>
<dbReference type="RefSeq" id="WP_074555223.1">
    <property type="nucleotide sequence ID" value="NZ_CP119563.1"/>
</dbReference>
<protein>
    <submittedName>
        <fullName evidence="2">Uncharacterized protein</fullName>
    </submittedName>
</protein>
<evidence type="ECO:0000313" key="2">
    <source>
        <dbReference type="EMBL" id="SDF74415.1"/>
    </source>
</evidence>
<sequence>MPILRYGVILILTGLVVSGLVLALERLAGVDLASVGIAAVPIFLTAMIEGQFFAKRCGRLPARAEALRFAALATAVNLMLLGPALVLISLGDPALLALLRGFDAVLWLVILGLVVAITFPASYLFYGQGARSQLRATRRQKIR</sequence>